<sequence length="226" mass="24879">MDTALDNPFWSALDSIHREVAVRSGDLSRYPAAFAPFLGVASVDTAAGDAFDLLVAPGESVYLLGIAPVLPAGWRLQAFRPLAQMVCDAPLPMADGPDIVPLGDAQREDVLALTALVYPHYFRARTMDLGRYFGIYEQGRLAAMIGERLGSAGSREMSAICTHPDFTGRGYARHLTAWLTNATLARGVQPFLHVSHENARAKALYEQLGYRVRRDIEFWSLTREAR</sequence>
<dbReference type="Pfam" id="PF08445">
    <property type="entry name" value="FR47"/>
    <property type="match status" value="1"/>
</dbReference>
<comment type="caution">
    <text evidence="2">The sequence shown here is derived from an EMBL/GenBank/DDBJ whole genome shotgun (WGS) entry which is preliminary data.</text>
</comment>
<keyword evidence="3" id="KW-1185">Reference proteome</keyword>
<dbReference type="PROSITE" id="PS51186">
    <property type="entry name" value="GNAT"/>
    <property type="match status" value="1"/>
</dbReference>
<organism evidence="2 3">
    <name type="scientific">Pseudoxanthomonas japonensis</name>
    <dbReference type="NCBI Taxonomy" id="69284"/>
    <lineage>
        <taxon>Bacteria</taxon>
        <taxon>Pseudomonadati</taxon>
        <taxon>Pseudomonadota</taxon>
        <taxon>Gammaproteobacteria</taxon>
        <taxon>Lysobacterales</taxon>
        <taxon>Lysobacteraceae</taxon>
        <taxon>Pseudoxanthomonas</taxon>
    </lineage>
</organism>
<evidence type="ECO:0000259" key="1">
    <source>
        <dbReference type="PROSITE" id="PS51186"/>
    </source>
</evidence>
<dbReference type="InterPro" id="IPR000182">
    <property type="entry name" value="GNAT_dom"/>
</dbReference>
<accession>A0ABQ6ZED1</accession>
<name>A0ABQ6ZED1_9GAMM</name>
<dbReference type="EMBL" id="PDWW01000023">
    <property type="protein sequence ID" value="KAF1723802.1"/>
    <property type="molecule type" value="Genomic_DNA"/>
</dbReference>
<dbReference type="Proteomes" id="UP000781710">
    <property type="component" value="Unassembled WGS sequence"/>
</dbReference>
<dbReference type="InterPro" id="IPR016181">
    <property type="entry name" value="Acyl_CoA_acyltransferase"/>
</dbReference>
<reference evidence="2 3" key="1">
    <citation type="submission" date="2017-10" db="EMBL/GenBank/DDBJ databases">
        <title>Whole genome sequencing of members of genus Pseudoxanthomonas.</title>
        <authorList>
            <person name="Kumar S."/>
            <person name="Bansal K."/>
            <person name="Kaur A."/>
            <person name="Patil P."/>
            <person name="Sharma S."/>
            <person name="Patil P.B."/>
        </authorList>
    </citation>
    <scope>NUCLEOTIDE SEQUENCE [LARGE SCALE GENOMIC DNA]</scope>
    <source>
        <strain evidence="2 3">DSM 17109</strain>
    </source>
</reference>
<evidence type="ECO:0000313" key="3">
    <source>
        <dbReference type="Proteomes" id="UP000781710"/>
    </source>
</evidence>
<gene>
    <name evidence="2" type="ORF">CSC78_14510</name>
</gene>
<protein>
    <submittedName>
        <fullName evidence="2">GNAT family N-acetyltransferase</fullName>
    </submittedName>
</protein>
<proteinExistence type="predicted"/>
<feature type="domain" description="N-acetyltransferase" evidence="1">
    <location>
        <begin position="97"/>
        <end position="224"/>
    </location>
</feature>
<evidence type="ECO:0000313" key="2">
    <source>
        <dbReference type="EMBL" id="KAF1723802.1"/>
    </source>
</evidence>
<dbReference type="InterPro" id="IPR013653">
    <property type="entry name" value="GCN5-like_dom"/>
</dbReference>
<dbReference type="SUPFAM" id="SSF55729">
    <property type="entry name" value="Acyl-CoA N-acyltransferases (Nat)"/>
    <property type="match status" value="1"/>
</dbReference>
<dbReference type="RefSeq" id="WP_162338583.1">
    <property type="nucleotide sequence ID" value="NZ_JBHSRQ010000004.1"/>
</dbReference>
<dbReference type="CDD" id="cd04301">
    <property type="entry name" value="NAT_SF"/>
    <property type="match status" value="1"/>
</dbReference>
<dbReference type="Gene3D" id="3.40.630.30">
    <property type="match status" value="1"/>
</dbReference>